<dbReference type="CDD" id="cd00609">
    <property type="entry name" value="AAT_like"/>
    <property type="match status" value="1"/>
</dbReference>
<dbReference type="EMBL" id="ASXJ01000005">
    <property type="protein sequence ID" value="ERM03660.1"/>
    <property type="molecule type" value="Genomic_DNA"/>
</dbReference>
<dbReference type="InterPro" id="IPR015424">
    <property type="entry name" value="PyrdxlP-dep_Trfase"/>
</dbReference>
<dbReference type="SUPFAM" id="SSF53383">
    <property type="entry name" value="PLP-dependent transferases"/>
    <property type="match status" value="1"/>
</dbReference>
<proteinExistence type="predicted"/>
<feature type="domain" description="Aminotransferase class I/classII large" evidence="1">
    <location>
        <begin position="4"/>
        <end position="229"/>
    </location>
</feature>
<sequence length="252" mass="26761">MMPDALAAALDEEASVPYRAVYVTPTLHNPTTATMGRARRQAIVEICRRRSAVIIEDGVYAMDVDPGLLPLAALSPEHVVHVASLSKTLSPGLRIGVLTLPPGMEERAEAFLRALPIGPSPLSMSVMEDWLVNGVVASVRQAISIETRRRTALAASLLGQETCHVHPAALHAWLPMSRSKAEQFALTASALGVMVTAPDSIVVDPDDQATGIRLCLGGPSPDDLKRALVVLADLIVSSESISSLSAVRTPQR</sequence>
<dbReference type="PANTHER" id="PTHR46577">
    <property type="entry name" value="HTH-TYPE TRANSCRIPTIONAL REGULATORY PROTEIN GABR"/>
    <property type="match status" value="1"/>
</dbReference>
<dbReference type="GO" id="GO:0030170">
    <property type="term" value="F:pyridoxal phosphate binding"/>
    <property type="evidence" value="ECO:0007669"/>
    <property type="project" value="InterPro"/>
</dbReference>
<dbReference type="Gene3D" id="3.90.1150.10">
    <property type="entry name" value="Aspartate Aminotransferase, domain 1"/>
    <property type="match status" value="1"/>
</dbReference>
<dbReference type="InterPro" id="IPR015421">
    <property type="entry name" value="PyrdxlP-dep_Trfase_major"/>
</dbReference>
<comment type="caution">
    <text evidence="2">The sequence shown here is derived from an EMBL/GenBank/DDBJ whole genome shotgun (WGS) entry which is preliminary data.</text>
</comment>
<gene>
    <name evidence="2" type="ORF">Q644_00635</name>
</gene>
<reference evidence="2 3" key="1">
    <citation type="journal article" date="2014" name="FEMS Microbiol. Lett.">
        <title>Genome sequencing analysis reveals virulence-related gene content of Ochrobactrum intermedium strain 229E, a urease-positive strain isolated from the human gastric niche.</title>
        <authorList>
            <person name="Kulkarni G.J."/>
            <person name="Shetty S."/>
            <person name="Dharne M.S."/>
            <person name="Shouche Y.S."/>
        </authorList>
    </citation>
    <scope>NUCLEOTIDE SEQUENCE [LARGE SCALE GENOMIC DNA]</scope>
    <source>
        <strain evidence="2 3">229E</strain>
    </source>
</reference>
<organism evidence="2 3">
    <name type="scientific">Brucella intermedia 229E</name>
    <dbReference type="NCBI Taxonomy" id="1337887"/>
    <lineage>
        <taxon>Bacteria</taxon>
        <taxon>Pseudomonadati</taxon>
        <taxon>Pseudomonadota</taxon>
        <taxon>Alphaproteobacteria</taxon>
        <taxon>Hyphomicrobiales</taxon>
        <taxon>Brucellaceae</taxon>
        <taxon>Brucella/Ochrobactrum group</taxon>
        <taxon>Brucella</taxon>
    </lineage>
</organism>
<evidence type="ECO:0000313" key="2">
    <source>
        <dbReference type="EMBL" id="ERM03660.1"/>
    </source>
</evidence>
<dbReference type="InterPro" id="IPR051446">
    <property type="entry name" value="HTH_trans_reg/aminotransferase"/>
</dbReference>
<dbReference type="Proteomes" id="UP000016842">
    <property type="component" value="Unassembled WGS sequence"/>
</dbReference>
<evidence type="ECO:0000259" key="1">
    <source>
        <dbReference type="Pfam" id="PF00155"/>
    </source>
</evidence>
<accession>U4VCD6</accession>
<protein>
    <recommendedName>
        <fullName evidence="1">Aminotransferase class I/classII large domain-containing protein</fullName>
    </recommendedName>
</protein>
<dbReference type="PATRIC" id="fig|1337887.3.peg.133"/>
<evidence type="ECO:0000313" key="3">
    <source>
        <dbReference type="Proteomes" id="UP000016842"/>
    </source>
</evidence>
<dbReference type="InterPro" id="IPR004839">
    <property type="entry name" value="Aminotransferase_I/II_large"/>
</dbReference>
<dbReference type="PANTHER" id="PTHR46577:SF1">
    <property type="entry name" value="HTH-TYPE TRANSCRIPTIONAL REGULATORY PROTEIN GABR"/>
    <property type="match status" value="1"/>
</dbReference>
<dbReference type="Gene3D" id="3.40.640.10">
    <property type="entry name" value="Type I PLP-dependent aspartate aminotransferase-like (Major domain)"/>
    <property type="match status" value="1"/>
</dbReference>
<dbReference type="AlphaFoldDB" id="U4VCD6"/>
<dbReference type="Pfam" id="PF00155">
    <property type="entry name" value="Aminotran_1_2"/>
    <property type="match status" value="1"/>
</dbReference>
<dbReference type="InterPro" id="IPR015422">
    <property type="entry name" value="PyrdxlP-dep_Trfase_small"/>
</dbReference>
<name>U4VCD6_9HYPH</name>